<dbReference type="GO" id="GO:0005886">
    <property type="term" value="C:plasma membrane"/>
    <property type="evidence" value="ECO:0007669"/>
    <property type="project" value="UniProtKB-SubCell"/>
</dbReference>
<keyword evidence="2" id="KW-1003">Cell membrane</keyword>
<dbReference type="KEGG" id="dto:TOL2_C01260"/>
<evidence type="ECO:0000256" key="7">
    <source>
        <dbReference type="SAM" id="Phobius"/>
    </source>
</evidence>
<evidence type="ECO:0000256" key="6">
    <source>
        <dbReference type="ARBA" id="ARBA00023136"/>
    </source>
</evidence>
<evidence type="ECO:0000313" key="9">
    <source>
        <dbReference type="EMBL" id="CCK78296.1"/>
    </source>
</evidence>
<keyword evidence="3" id="KW-0997">Cell inner membrane</keyword>
<evidence type="ECO:0000256" key="3">
    <source>
        <dbReference type="ARBA" id="ARBA00022519"/>
    </source>
</evidence>
<feature type="transmembrane region" description="Helical" evidence="7">
    <location>
        <begin position="325"/>
        <end position="342"/>
    </location>
</feature>
<dbReference type="GO" id="GO:0022857">
    <property type="term" value="F:transmembrane transporter activity"/>
    <property type="evidence" value="ECO:0007669"/>
    <property type="project" value="TreeGrafter"/>
</dbReference>
<evidence type="ECO:0000256" key="2">
    <source>
        <dbReference type="ARBA" id="ARBA00022475"/>
    </source>
</evidence>
<feature type="transmembrane region" description="Helical" evidence="7">
    <location>
        <begin position="289"/>
        <end position="313"/>
    </location>
</feature>
<dbReference type="RefSeq" id="WP_014955654.1">
    <property type="nucleotide sequence ID" value="NC_018645.1"/>
</dbReference>
<gene>
    <name evidence="9" type="primary">dctM</name>
    <name evidence="9" type="ordered locus">TOL2_C01260</name>
</gene>
<evidence type="ECO:0000259" key="8">
    <source>
        <dbReference type="Pfam" id="PF06808"/>
    </source>
</evidence>
<sequence>MNPALIVLFMFLAVVILFVLRTPVAFTLGTVGIVSLYLINGPRFLQMLPPSIIESMTSIILLAIPLFIFIGCILEKSGIADEIFEMIYKWLGPIPGGLAIGTVFICVVFAAMVGIVGAATVTMGLIALPAMLKRGYKPSLAIGCISGGGALGFLIPPSVTMIVYASLSNLSIGKMFLAGIIPGLLLASLFITYILIRSLINPELAPPIPVEERATWKEKWMSVKNLAMPFILIFSIMGTIFSGLATPTEAAAVGAVVAMVIVSLRSKSFKDTIGVVSNAAEKAAFLTSMVLWIIIGCLAFSAVVNTLGLPMLLKDLIDSIGLNRWSVLIAMQISFFLLGMVMDDLPIIMITVPIYVPLITLLGFNPLWFGILFIVNMQMAYLTPPFGFVLFYMKGVVPPNISMGDIYKSVWPFIGLQTLCLIIIMVFPEVVLWLPSLVGM</sequence>
<dbReference type="InterPro" id="IPR004681">
    <property type="entry name" value="TRAP_DctM"/>
</dbReference>
<dbReference type="NCBIfam" id="TIGR00786">
    <property type="entry name" value="dctM"/>
    <property type="match status" value="1"/>
</dbReference>
<keyword evidence="6 7" id="KW-0472">Membrane</keyword>
<dbReference type="OrthoDB" id="9785600at2"/>
<dbReference type="PATRIC" id="fig|651182.5.peg.156"/>
<comment type="subcellular location">
    <subcellularLocation>
        <location evidence="1">Cell inner membrane</location>
        <topology evidence="1">Multi-pass membrane protein</topology>
    </subcellularLocation>
</comment>
<feature type="transmembrane region" description="Helical" evidence="7">
    <location>
        <begin position="140"/>
        <end position="164"/>
    </location>
</feature>
<keyword evidence="10" id="KW-1185">Reference proteome</keyword>
<feature type="transmembrane region" description="Helical" evidence="7">
    <location>
        <begin position="409"/>
        <end position="434"/>
    </location>
</feature>
<evidence type="ECO:0000256" key="4">
    <source>
        <dbReference type="ARBA" id="ARBA00022692"/>
    </source>
</evidence>
<feature type="transmembrane region" description="Helical" evidence="7">
    <location>
        <begin position="6"/>
        <end position="39"/>
    </location>
</feature>
<accession>K0NC13</accession>
<dbReference type="EMBL" id="FO203503">
    <property type="protein sequence ID" value="CCK78296.1"/>
    <property type="molecule type" value="Genomic_DNA"/>
</dbReference>
<dbReference type="Pfam" id="PF06808">
    <property type="entry name" value="DctM"/>
    <property type="match status" value="1"/>
</dbReference>
<dbReference type="PIRSF" id="PIRSF006066">
    <property type="entry name" value="HI0050"/>
    <property type="match status" value="1"/>
</dbReference>
<dbReference type="PANTHER" id="PTHR33362">
    <property type="entry name" value="SIALIC ACID TRAP TRANSPORTER PERMEASE PROTEIN SIAT-RELATED"/>
    <property type="match status" value="1"/>
</dbReference>
<dbReference type="HOGENOM" id="CLU_019824_4_0_7"/>
<evidence type="ECO:0000256" key="1">
    <source>
        <dbReference type="ARBA" id="ARBA00004429"/>
    </source>
</evidence>
<reference evidence="9 10" key="1">
    <citation type="journal article" date="2013" name="Environ. Microbiol.">
        <title>Complete genome, catabolic sub-proteomes and key-metabolites of Desulfobacula toluolica Tol2, a marine, aromatic compound-degrading, sulfate-reducing bacterium.</title>
        <authorList>
            <person name="Wohlbrand L."/>
            <person name="Jacob J.H."/>
            <person name="Kube M."/>
            <person name="Mussmann M."/>
            <person name="Jarling R."/>
            <person name="Beck A."/>
            <person name="Amann R."/>
            <person name="Wilkes H."/>
            <person name="Reinhardt R."/>
            <person name="Rabus R."/>
        </authorList>
    </citation>
    <scope>NUCLEOTIDE SEQUENCE [LARGE SCALE GENOMIC DNA]</scope>
    <source>
        <strain evidence="10">DSM 7467 / Tol2</strain>
    </source>
</reference>
<organism evidence="9 10">
    <name type="scientific">Desulfobacula toluolica (strain DSM 7467 / Tol2)</name>
    <dbReference type="NCBI Taxonomy" id="651182"/>
    <lineage>
        <taxon>Bacteria</taxon>
        <taxon>Pseudomonadati</taxon>
        <taxon>Thermodesulfobacteriota</taxon>
        <taxon>Desulfobacteria</taxon>
        <taxon>Desulfobacterales</taxon>
        <taxon>Desulfobacteraceae</taxon>
        <taxon>Desulfobacula</taxon>
    </lineage>
</organism>
<feature type="transmembrane region" description="Helical" evidence="7">
    <location>
        <begin position="59"/>
        <end position="79"/>
    </location>
</feature>
<dbReference type="STRING" id="651182.TOL2_C01260"/>
<keyword evidence="4 7" id="KW-0812">Transmembrane</keyword>
<dbReference type="Proteomes" id="UP000007347">
    <property type="component" value="Chromosome"/>
</dbReference>
<name>K0NC13_DESTT</name>
<evidence type="ECO:0000313" key="10">
    <source>
        <dbReference type="Proteomes" id="UP000007347"/>
    </source>
</evidence>
<dbReference type="PANTHER" id="PTHR33362:SF7">
    <property type="entry name" value="SLL1103 PROTEIN"/>
    <property type="match status" value="1"/>
</dbReference>
<feature type="transmembrane region" description="Helical" evidence="7">
    <location>
        <begin position="176"/>
        <end position="196"/>
    </location>
</feature>
<feature type="transmembrane region" description="Helical" evidence="7">
    <location>
        <begin position="354"/>
        <end position="375"/>
    </location>
</feature>
<keyword evidence="5 7" id="KW-1133">Transmembrane helix</keyword>
<proteinExistence type="predicted"/>
<dbReference type="InterPro" id="IPR010656">
    <property type="entry name" value="DctM"/>
</dbReference>
<feature type="transmembrane region" description="Helical" evidence="7">
    <location>
        <begin position="99"/>
        <end position="128"/>
    </location>
</feature>
<feature type="transmembrane region" description="Helical" evidence="7">
    <location>
        <begin position="226"/>
        <end position="244"/>
    </location>
</feature>
<feature type="domain" description="TRAP C4-dicarboxylate transport system permease DctM subunit" evidence="8">
    <location>
        <begin position="12"/>
        <end position="429"/>
    </location>
</feature>
<protein>
    <submittedName>
        <fullName evidence="9">DctM: TRAP C4-dicarboxylate transport system permease</fullName>
    </submittedName>
</protein>
<dbReference type="AlphaFoldDB" id="K0NC13"/>
<feature type="transmembrane region" description="Helical" evidence="7">
    <location>
        <begin position="381"/>
        <end position="397"/>
    </location>
</feature>
<evidence type="ECO:0000256" key="5">
    <source>
        <dbReference type="ARBA" id="ARBA00022989"/>
    </source>
</evidence>